<dbReference type="Proteomes" id="UP001204144">
    <property type="component" value="Unassembled WGS sequence"/>
</dbReference>
<sequence length="188" mass="20700">MSKSEIKTGLLIGTLIILAAVSRLVDHPMNFTPMTAILLFSTAYISNKWLKLVFPFATILFTDIVLESVTGYGFHSGSAVVYLGYALIFAVGYILLEKVNFGRTLVAIVLSSTVFFLLTNFAFFYTESVTPNPAVGSYPHNMTGILASYQAGLPFFKNMLVGDLAFTSIIFAIYYAVKHFGLFEEAKN</sequence>
<gene>
    <name evidence="2" type="ORF">EGI31_16270</name>
</gene>
<feature type="transmembrane region" description="Helical" evidence="1">
    <location>
        <begin position="159"/>
        <end position="177"/>
    </location>
</feature>
<name>A0AAE3KTJ3_9BACT</name>
<feature type="transmembrane region" description="Helical" evidence="1">
    <location>
        <begin position="105"/>
        <end position="125"/>
    </location>
</feature>
<protein>
    <submittedName>
        <fullName evidence="2">Uncharacterized protein</fullName>
    </submittedName>
</protein>
<keyword evidence="1" id="KW-1133">Transmembrane helix</keyword>
<feature type="transmembrane region" description="Helical" evidence="1">
    <location>
        <begin position="79"/>
        <end position="96"/>
    </location>
</feature>
<evidence type="ECO:0000313" key="2">
    <source>
        <dbReference type="EMBL" id="MCP9764497.1"/>
    </source>
</evidence>
<dbReference type="RefSeq" id="WP_255038189.1">
    <property type="nucleotide sequence ID" value="NZ_RJUF01000174.1"/>
</dbReference>
<organism evidence="2 3">
    <name type="scientific">Lacihabitans soyangensis</name>
    <dbReference type="NCBI Taxonomy" id="869394"/>
    <lineage>
        <taxon>Bacteria</taxon>
        <taxon>Pseudomonadati</taxon>
        <taxon>Bacteroidota</taxon>
        <taxon>Cytophagia</taxon>
        <taxon>Cytophagales</taxon>
        <taxon>Leadbetterellaceae</taxon>
        <taxon>Lacihabitans</taxon>
    </lineage>
</organism>
<dbReference type="InterPro" id="IPR046487">
    <property type="entry name" value="DUF6580"/>
</dbReference>
<keyword evidence="3" id="KW-1185">Reference proteome</keyword>
<evidence type="ECO:0000256" key="1">
    <source>
        <dbReference type="SAM" id="Phobius"/>
    </source>
</evidence>
<accession>A0AAE3KTJ3</accession>
<dbReference type="AlphaFoldDB" id="A0AAE3KTJ3"/>
<proteinExistence type="predicted"/>
<dbReference type="Pfam" id="PF20221">
    <property type="entry name" value="DUF6580"/>
    <property type="match status" value="1"/>
</dbReference>
<keyword evidence="1" id="KW-0812">Transmembrane</keyword>
<evidence type="ECO:0000313" key="3">
    <source>
        <dbReference type="Proteomes" id="UP001204144"/>
    </source>
</evidence>
<comment type="caution">
    <text evidence="2">The sequence shown here is derived from an EMBL/GenBank/DDBJ whole genome shotgun (WGS) entry which is preliminary data.</text>
</comment>
<dbReference type="EMBL" id="RJUF01000174">
    <property type="protein sequence ID" value="MCP9764497.1"/>
    <property type="molecule type" value="Genomic_DNA"/>
</dbReference>
<reference evidence="2 3" key="1">
    <citation type="submission" date="2018-11" db="EMBL/GenBank/DDBJ databases">
        <title>Novel bacteria species description.</title>
        <authorList>
            <person name="Han J.-H."/>
        </authorList>
    </citation>
    <scope>NUCLEOTIDE SEQUENCE [LARGE SCALE GENOMIC DNA]</scope>
    <source>
        <strain evidence="2 3">KCTC23259</strain>
    </source>
</reference>
<keyword evidence="1" id="KW-0472">Membrane</keyword>